<dbReference type="PANTHER" id="PTHR12588">
    <property type="entry name" value="MYOINOSITOL OXYGENASE"/>
    <property type="match status" value="1"/>
</dbReference>
<evidence type="ECO:0000256" key="8">
    <source>
        <dbReference type="ARBA" id="ARBA00023002"/>
    </source>
</evidence>
<dbReference type="Pfam" id="PF05153">
    <property type="entry name" value="MIOX"/>
    <property type="match status" value="1"/>
</dbReference>
<comment type="caution">
    <text evidence="13">The sequence shown here is derived from an EMBL/GenBank/DDBJ whole genome shotgun (WGS) entry which is preliminary data.</text>
</comment>
<name>A0ABD3QIU6_9STRA</name>
<evidence type="ECO:0000256" key="5">
    <source>
        <dbReference type="ARBA" id="ARBA00019269"/>
    </source>
</evidence>
<keyword evidence="8" id="KW-0560">Oxidoreductase</keyword>
<evidence type="ECO:0000256" key="1">
    <source>
        <dbReference type="ARBA" id="ARBA00004496"/>
    </source>
</evidence>
<keyword evidence="7 12" id="KW-0479">Metal-binding</keyword>
<reference evidence="13 14" key="1">
    <citation type="journal article" date="2020" name="G3 (Bethesda)">
        <title>Improved Reference Genome for Cyclotella cryptica CCMP332, a Model for Cell Wall Morphogenesis, Salinity Adaptation, and Lipid Production in Diatoms (Bacillariophyta).</title>
        <authorList>
            <person name="Roberts W.R."/>
            <person name="Downey K.M."/>
            <person name="Ruck E.C."/>
            <person name="Traller J.C."/>
            <person name="Alverson A.J."/>
        </authorList>
    </citation>
    <scope>NUCLEOTIDE SEQUENCE [LARGE SCALE GENOMIC DNA]</scope>
    <source>
        <strain evidence="13 14">CCMP332</strain>
    </source>
</reference>
<keyword evidence="14" id="KW-1185">Reference proteome</keyword>
<comment type="pathway">
    <text evidence="2">Polyol metabolism; myo-inositol degradation into D-glucuronate; D-glucuronate from myo-inositol: step 1/1.</text>
</comment>
<organism evidence="13 14">
    <name type="scientific">Cyclotella cryptica</name>
    <dbReference type="NCBI Taxonomy" id="29204"/>
    <lineage>
        <taxon>Eukaryota</taxon>
        <taxon>Sar</taxon>
        <taxon>Stramenopiles</taxon>
        <taxon>Ochrophyta</taxon>
        <taxon>Bacillariophyta</taxon>
        <taxon>Coscinodiscophyceae</taxon>
        <taxon>Thalassiosirophycidae</taxon>
        <taxon>Stephanodiscales</taxon>
        <taxon>Stephanodiscaceae</taxon>
        <taxon>Cyclotella</taxon>
    </lineage>
</organism>
<evidence type="ECO:0000256" key="12">
    <source>
        <dbReference type="PIRSR" id="PIRSR607828-2"/>
    </source>
</evidence>
<dbReference type="GO" id="GO:0050113">
    <property type="term" value="F:inositol oxygenase activity"/>
    <property type="evidence" value="ECO:0007669"/>
    <property type="project" value="UniProtKB-EC"/>
</dbReference>
<feature type="binding site" evidence="12">
    <location>
        <position position="544"/>
    </location>
    <ligand>
        <name>Fe cation</name>
        <dbReference type="ChEBI" id="CHEBI:24875"/>
        <label>1</label>
    </ligand>
</feature>
<dbReference type="Proteomes" id="UP001516023">
    <property type="component" value="Unassembled WGS sequence"/>
</dbReference>
<comment type="subcellular location">
    <subcellularLocation>
        <location evidence="1">Cytoplasm</location>
    </subcellularLocation>
</comment>
<dbReference type="SUPFAM" id="SSF109604">
    <property type="entry name" value="HD-domain/PDEase-like"/>
    <property type="match status" value="1"/>
</dbReference>
<dbReference type="AlphaFoldDB" id="A0ABD3QIU6"/>
<dbReference type="GO" id="GO:0046872">
    <property type="term" value="F:metal ion binding"/>
    <property type="evidence" value="ECO:0007669"/>
    <property type="project" value="UniProtKB-KW"/>
</dbReference>
<gene>
    <name evidence="13" type="ORF">HJC23_003633</name>
</gene>
<comment type="cofactor">
    <cofactor evidence="12">
        <name>Fe cation</name>
        <dbReference type="ChEBI" id="CHEBI:24875"/>
    </cofactor>
    <text evidence="12">Binds 2 iron ions per subunit.</text>
</comment>
<keyword evidence="9 12" id="KW-0408">Iron</keyword>
<protein>
    <recommendedName>
        <fullName evidence="5">Inositol oxygenase</fullName>
        <ecNumber evidence="4">1.13.99.1</ecNumber>
    </recommendedName>
    <alternativeName>
        <fullName evidence="10">Myo-inositol oxygenase</fullName>
    </alternativeName>
</protein>
<evidence type="ECO:0000256" key="2">
    <source>
        <dbReference type="ARBA" id="ARBA00005167"/>
    </source>
</evidence>
<evidence type="ECO:0000256" key="7">
    <source>
        <dbReference type="ARBA" id="ARBA00022723"/>
    </source>
</evidence>
<accession>A0ABD3QIU6</accession>
<dbReference type="GO" id="GO:0005737">
    <property type="term" value="C:cytoplasm"/>
    <property type="evidence" value="ECO:0007669"/>
    <property type="project" value="UniProtKB-SubCell"/>
</dbReference>
<comment type="similarity">
    <text evidence="3">Belongs to the myo-inositol oxygenase family.</text>
</comment>
<evidence type="ECO:0000256" key="10">
    <source>
        <dbReference type="ARBA" id="ARBA00029668"/>
    </source>
</evidence>
<proteinExistence type="inferred from homology"/>
<evidence type="ECO:0000313" key="13">
    <source>
        <dbReference type="EMBL" id="KAL3800337.1"/>
    </source>
</evidence>
<evidence type="ECO:0000256" key="11">
    <source>
        <dbReference type="ARBA" id="ARBA00048271"/>
    </source>
</evidence>
<dbReference type="PANTHER" id="PTHR12588:SF0">
    <property type="entry name" value="INOSITOL OXYGENASE"/>
    <property type="match status" value="1"/>
</dbReference>
<dbReference type="InterPro" id="IPR007828">
    <property type="entry name" value="Inositol_oxygenase"/>
</dbReference>
<evidence type="ECO:0000313" key="14">
    <source>
        <dbReference type="Proteomes" id="UP001516023"/>
    </source>
</evidence>
<evidence type="ECO:0000256" key="9">
    <source>
        <dbReference type="ARBA" id="ARBA00023004"/>
    </source>
</evidence>
<evidence type="ECO:0000256" key="3">
    <source>
        <dbReference type="ARBA" id="ARBA00005286"/>
    </source>
</evidence>
<evidence type="ECO:0000256" key="4">
    <source>
        <dbReference type="ARBA" id="ARBA00011919"/>
    </source>
</evidence>
<dbReference type="EC" id="1.13.99.1" evidence="4"/>
<sequence length="743" mass="84997">MRTMISFDESSPQPLTKRLKLAADDGLGPPRLSPAWKIYVTESLGPDGKVFGLQEIFFSARAVVEEDSKQSAASFTAASNGQGNPCYTFRMERRQGGPMSQFRGEERILLFRSDKAGAVAKIIYSSEAPDEDVTRESFASSSDAIPLLQEEGTPSLQPPSLTAHAKIHVLDVKSQYRGRDLGGLLFSEAITALKSTYCDDDDESDDAGKDQVESLQRRKKRIYDVKCSLDAEEDVTRHGKLVKFYEQLGCRVKPSGKVQYVNNNDHETYRKVPMQIDLHPSRVDSPSKQERSRLRRKKLSQLVSSKGSFLPVQLVGSSGKLLVRSHGKCRELKLDWLLYECPAGIQFISTHGHILVAKPNGDVSVLSLEDQDNDFSELDIDIDELKTWTYFVPCHASEQDRGQFNYKDLWVMRTHHGTFLTANSFDHALSCTRLPSFWQPNGDNLSLVCTSDTPPRRHHYRKSWKFQTYEYVMTMRSRFLNFSLGKATLFQALNWVHQFPANPFHSWSHGEDFGPSLRTLSFLMAETAREEGFPDWVQLVALFHELGEAVKVLDPETKEMADSLYDWTISSRSRIVGCKVPDRASFSEFRHLNTDEVDSRYNTDVGAYSPHCGLEKVFLMWSGCEYMYHLLRHNSCLPDEGLAMIRYFLLGDWHEHYEYSALTNEDDADVLPFVSEFDALRRRVRLKCMDCRDLSDDQCKLLWEGHYAKVTKLELTHLFSWVFMLRRKLTLMGSRPLIHVQDF</sequence>
<evidence type="ECO:0000256" key="6">
    <source>
        <dbReference type="ARBA" id="ARBA00022490"/>
    </source>
</evidence>
<dbReference type="EMBL" id="JABMIG020000033">
    <property type="protein sequence ID" value="KAL3800337.1"/>
    <property type="molecule type" value="Genomic_DNA"/>
</dbReference>
<comment type="catalytic activity">
    <reaction evidence="11">
        <text>myo-inositol + O2 = D-glucuronate + H2O + H(+)</text>
        <dbReference type="Rhea" id="RHEA:23696"/>
        <dbReference type="ChEBI" id="CHEBI:15377"/>
        <dbReference type="ChEBI" id="CHEBI:15378"/>
        <dbReference type="ChEBI" id="CHEBI:15379"/>
        <dbReference type="ChEBI" id="CHEBI:17268"/>
        <dbReference type="ChEBI" id="CHEBI:58720"/>
        <dbReference type="EC" id="1.13.99.1"/>
    </reaction>
</comment>
<keyword evidence="6" id="KW-0963">Cytoplasm</keyword>